<sequence length="464" mass="51183">MRSHTAGGMALLIFCSTLGSGSPAGPRWVAAQELPPPTLATSFATSLDSVPRSAAWFLELGQRSDLTNEQFIEFEDLFIDSTFAGDRPRLVSDPEGRIAGLLSAGWSHAGIDRGDRRRFRADFEWGTQVQRSALEAEWAAATASGWRWLLAPRTEYREDRTFDRDQREWRGAATAAVRRDLDDGMNSFELRLRGDGLRASGTSSTSLLDRNTAGATLAFDHSGLLSDARLAYSLAARAFPDSASRDHVEHVGEASVRAILEGGQLFTFETRVVRRAARREQRISRDDFWQPEASTELAIHPGATTRVRLAAEGEGIAYDRPDSALYFDSQRFRGVAAAEWERAGGLRLELEAAHEWAFAPAAPAEEYGEWSSTLRLGRLGAGAWWSLEPRIGWRSYATSNGIESGAPSSFVFYEGLVQLEQPLPAGLLARVTATARSEEHDDASQDARSFWLTAELRWRVAGSR</sequence>
<gene>
    <name evidence="1" type="ORF">HOP12_12535</name>
</gene>
<accession>A0A849SHX0</accession>
<dbReference type="EMBL" id="JABFRW010000161">
    <property type="protein sequence ID" value="NOT34982.1"/>
    <property type="molecule type" value="Genomic_DNA"/>
</dbReference>
<organism evidence="1 2">
    <name type="scientific">Eiseniibacteriota bacterium</name>
    <dbReference type="NCBI Taxonomy" id="2212470"/>
    <lineage>
        <taxon>Bacteria</taxon>
        <taxon>Candidatus Eiseniibacteriota</taxon>
    </lineage>
</organism>
<name>A0A849SHX0_UNCEI</name>
<protein>
    <submittedName>
        <fullName evidence="1">Uncharacterized protein</fullName>
    </submittedName>
</protein>
<evidence type="ECO:0000313" key="2">
    <source>
        <dbReference type="Proteomes" id="UP000580839"/>
    </source>
</evidence>
<proteinExistence type="predicted"/>
<dbReference type="AlphaFoldDB" id="A0A849SHX0"/>
<evidence type="ECO:0000313" key="1">
    <source>
        <dbReference type="EMBL" id="NOT34982.1"/>
    </source>
</evidence>
<dbReference type="Proteomes" id="UP000580839">
    <property type="component" value="Unassembled WGS sequence"/>
</dbReference>
<reference evidence="1 2" key="1">
    <citation type="submission" date="2020-04" db="EMBL/GenBank/DDBJ databases">
        <title>Metagenomic profiling of ammonia- and methane-oxidizing microorganisms in a Dutch drinking water treatment plant.</title>
        <authorList>
            <person name="Poghosyan L."/>
            <person name="Leucker S."/>
        </authorList>
    </citation>
    <scope>NUCLEOTIDE SEQUENCE [LARGE SCALE GENOMIC DNA]</scope>
    <source>
        <strain evidence="1">S-RSF-IL-03</strain>
    </source>
</reference>
<comment type="caution">
    <text evidence="1">The sequence shown here is derived from an EMBL/GenBank/DDBJ whole genome shotgun (WGS) entry which is preliminary data.</text>
</comment>